<dbReference type="VEuPathDB" id="TriTrypDB:Tb427_000089700"/>
<sequence>MQRCSAVKVGRWRENTTICALAFLLLANGSEATSNSFKEDEIMKLCRVAKAARGTTGIANNRLGKLLEQLQAASAAAQKLSLAALAAENNATALVFGQAAVAAKQCGTDALNELKTAVPSALINVANTAAASGALTEVISILQQNGDQGANTKCIAENQGSRAASYKSMVQLGCPEIFIDQVAEVDKPDENVIGPTGFKQLGTTETTITHCGGTDCIFTNGQDLASAMWGGTTAVNVGGGIIQITPHSAGSANAKVNAAGTKATAYKLETDGSSQLQRLYKAVTGPIHIPDPTCATSEGDLLTQVLDASKLKVALKPTLIALGQITEQTADTKLTELLDKVAGHDTDHAKHLVKLLGQIQAKQVKNKDTELQDINKLATSNNLPTAAVIAAAEVKTAAAKKITCTSTEERVKNEINEEQNKECRTKKEAACTGECEWDKEKEICKPAQKVEGENKEKTGTTNTTGSNSFVIKGAPLLLALLLL</sequence>
<evidence type="ECO:0000256" key="5">
    <source>
        <dbReference type="ARBA" id="ARBA00023136"/>
    </source>
</evidence>
<dbReference type="GO" id="GO:0042783">
    <property type="term" value="P:symbiont-mediated evasion of host immune response"/>
    <property type="evidence" value="ECO:0007669"/>
    <property type="project" value="InterPro"/>
</dbReference>
<keyword evidence="4" id="KW-0336">GPI-anchor</keyword>
<dbReference type="InterPro" id="IPR001812">
    <property type="entry name" value="Trypano_VSG_A_N_dom"/>
</dbReference>
<keyword evidence="8" id="KW-0732">Signal</keyword>
<comment type="subcellular location">
    <subcellularLocation>
        <location evidence="2">Cell membrane</location>
        <topology evidence="2">Lipid-anchor</topology>
        <topology evidence="2">GPI-anchor</topology>
    </subcellularLocation>
</comment>
<dbReference type="GO" id="GO:0098552">
    <property type="term" value="C:side of membrane"/>
    <property type="evidence" value="ECO:0007669"/>
    <property type="project" value="UniProtKB-KW"/>
</dbReference>
<keyword evidence="5" id="KW-0472">Membrane</keyword>
<feature type="domain" description="Trypanosome variant surface glycoprotein A-type N-terminal" evidence="9">
    <location>
        <begin position="20"/>
        <end position="378"/>
    </location>
</feature>
<evidence type="ECO:0000256" key="6">
    <source>
        <dbReference type="ARBA" id="ARBA00023180"/>
    </source>
</evidence>
<evidence type="ECO:0000256" key="4">
    <source>
        <dbReference type="ARBA" id="ARBA00022622"/>
    </source>
</evidence>
<dbReference type="SUPFAM" id="SSF118251">
    <property type="entry name" value="Variant surface glycoprotein MITAT 1.2, VSG 221, C-terminal domain"/>
    <property type="match status" value="1"/>
</dbReference>
<dbReference type="InterPro" id="IPR027446">
    <property type="entry name" value="VSG_C_dom_sf"/>
</dbReference>
<protein>
    <submittedName>
        <fullName evidence="10">Variant surface glycoprotein 607</fullName>
    </submittedName>
</protein>
<proteinExistence type="predicted"/>
<dbReference type="VEuPathDB" id="TriTrypDB:Tb927.11.20090"/>
<dbReference type="EMBL" id="KC613734">
    <property type="protein sequence ID" value="AGH61165.1"/>
    <property type="molecule type" value="Genomic_DNA"/>
</dbReference>
<keyword evidence="6" id="KW-0325">Glycoprotein</keyword>
<reference evidence="10" key="1">
    <citation type="submission" date="2013-02" db="EMBL/GenBank/DDBJ databases">
        <authorList>
            <person name="Cross G.A.M."/>
            <person name="Kim H.-S."/>
            <person name="Wickstead B."/>
        </authorList>
    </citation>
    <scope>NUCLEOTIDE SEQUENCE</scope>
    <source>
        <strain evidence="10">Lister 427</strain>
    </source>
</reference>
<feature type="signal peptide" evidence="8">
    <location>
        <begin position="1"/>
        <end position="32"/>
    </location>
</feature>
<dbReference type="Pfam" id="PF00913">
    <property type="entry name" value="Trypan_glycop"/>
    <property type="match status" value="1"/>
</dbReference>
<evidence type="ECO:0000256" key="1">
    <source>
        <dbReference type="ARBA" id="ARBA00002523"/>
    </source>
</evidence>
<evidence type="ECO:0000256" key="8">
    <source>
        <dbReference type="SAM" id="SignalP"/>
    </source>
</evidence>
<feature type="chain" id="PRO_5004058498" evidence="8">
    <location>
        <begin position="33"/>
        <end position="483"/>
    </location>
</feature>
<evidence type="ECO:0000313" key="10">
    <source>
        <dbReference type="EMBL" id="AGH61165.1"/>
    </source>
</evidence>
<keyword evidence="3" id="KW-1003">Cell membrane</keyword>
<comment type="function">
    <text evidence="1">VSG forms a coat on the surface of the parasite. The trypanosome evades the immune response of the host by expressing a series of antigenically distinct VSGs from an estimated 1000 VSG genes.</text>
</comment>
<dbReference type="SUPFAM" id="SSF58087">
    <property type="entry name" value="Variant surface glycoprotein (N-terminal domain)"/>
    <property type="match status" value="1"/>
</dbReference>
<name>M4TDM4_9TRYP</name>
<organism evidence="10">
    <name type="scientific">Trypanosoma brucei</name>
    <dbReference type="NCBI Taxonomy" id="5691"/>
    <lineage>
        <taxon>Eukaryota</taxon>
        <taxon>Discoba</taxon>
        <taxon>Euglenozoa</taxon>
        <taxon>Kinetoplastea</taxon>
        <taxon>Metakinetoplastina</taxon>
        <taxon>Trypanosomatida</taxon>
        <taxon>Trypanosomatidae</taxon>
        <taxon>Trypanosoma</taxon>
    </lineage>
</organism>
<evidence type="ECO:0000259" key="9">
    <source>
        <dbReference type="Pfam" id="PF00913"/>
    </source>
</evidence>
<dbReference type="AlphaFoldDB" id="M4TDM4"/>
<evidence type="ECO:0000256" key="2">
    <source>
        <dbReference type="ARBA" id="ARBA00004609"/>
    </source>
</evidence>
<evidence type="ECO:0000256" key="7">
    <source>
        <dbReference type="ARBA" id="ARBA00023288"/>
    </source>
</evidence>
<dbReference type="Gene3D" id="3.90.150.10">
    <property type="entry name" value="Variant Surface Glycoprotein, subunit A domain 1"/>
    <property type="match status" value="1"/>
</dbReference>
<evidence type="ECO:0000256" key="3">
    <source>
        <dbReference type="ARBA" id="ARBA00022475"/>
    </source>
</evidence>
<accession>M4TDM4</accession>
<reference evidence="10" key="2">
    <citation type="journal article" date="2014" name="Mol. Biochem. Parasitol.">
        <title>Capturing the variant surface glycoprotein repertoire (the VSGnome) of Trypanosoma brucei Lister 427.</title>
        <authorList>
            <person name="Cross G.A."/>
            <person name="Kim H.S."/>
            <person name="Wickstead B."/>
        </authorList>
    </citation>
    <scope>NUCLEOTIDE SEQUENCE</scope>
    <source>
        <strain evidence="10">Lister 427</strain>
    </source>
</reference>
<keyword evidence="7" id="KW-0449">Lipoprotein</keyword>
<dbReference type="GO" id="GO:0005886">
    <property type="term" value="C:plasma membrane"/>
    <property type="evidence" value="ECO:0007669"/>
    <property type="project" value="UniProtKB-SubCell"/>
</dbReference>